<dbReference type="InterPro" id="IPR015943">
    <property type="entry name" value="WD40/YVTN_repeat-like_dom_sf"/>
</dbReference>
<evidence type="ECO:0000256" key="2">
    <source>
        <dbReference type="SAM" id="SignalP"/>
    </source>
</evidence>
<dbReference type="Gene3D" id="3.30.565.10">
    <property type="entry name" value="Histidine kinase-like ATPase, C-terminal domain"/>
    <property type="match status" value="1"/>
</dbReference>
<keyword evidence="4" id="KW-1185">Reference proteome</keyword>
<dbReference type="Proteomes" id="UP001157134">
    <property type="component" value="Unassembled WGS sequence"/>
</dbReference>
<protein>
    <recommendedName>
        <fullName evidence="5">Two component regulator three Y domain-containing protein</fullName>
    </recommendedName>
</protein>
<keyword evidence="1" id="KW-0812">Transmembrane</keyword>
<evidence type="ECO:0000313" key="4">
    <source>
        <dbReference type="Proteomes" id="UP001157134"/>
    </source>
</evidence>
<evidence type="ECO:0000256" key="1">
    <source>
        <dbReference type="SAM" id="Phobius"/>
    </source>
</evidence>
<gene>
    <name evidence="3" type="ORF">tloyanaT_29990</name>
</gene>
<evidence type="ECO:0008006" key="5">
    <source>
        <dbReference type="Google" id="ProtNLM"/>
    </source>
</evidence>
<keyword evidence="1" id="KW-0472">Membrane</keyword>
<evidence type="ECO:0000313" key="3">
    <source>
        <dbReference type="EMBL" id="GLX86746.1"/>
    </source>
</evidence>
<keyword evidence="2" id="KW-0732">Signal</keyword>
<comment type="caution">
    <text evidence="3">The sequence shown here is derived from an EMBL/GenBank/DDBJ whole genome shotgun (WGS) entry which is preliminary data.</text>
</comment>
<dbReference type="Gene3D" id="2.60.40.10">
    <property type="entry name" value="Immunoglobulins"/>
    <property type="match status" value="1"/>
</dbReference>
<accession>A0ABQ6HIH0</accession>
<feature type="chain" id="PRO_5045395485" description="Two component regulator three Y domain-containing protein" evidence="2">
    <location>
        <begin position="29"/>
        <end position="925"/>
    </location>
</feature>
<reference evidence="3 4" key="1">
    <citation type="submission" date="2023-03" db="EMBL/GenBank/DDBJ databases">
        <title>Thalassotalea loyana LMG 22536T draft genome sequence.</title>
        <authorList>
            <person name="Sawabe T."/>
        </authorList>
    </citation>
    <scope>NUCLEOTIDE SEQUENCE [LARGE SCALE GENOMIC DNA]</scope>
    <source>
        <strain evidence="3 4">LMG 22536</strain>
    </source>
</reference>
<feature type="transmembrane region" description="Helical" evidence="1">
    <location>
        <begin position="700"/>
        <end position="719"/>
    </location>
</feature>
<organism evidence="3 4">
    <name type="scientific">Thalassotalea loyana</name>
    <dbReference type="NCBI Taxonomy" id="280483"/>
    <lineage>
        <taxon>Bacteria</taxon>
        <taxon>Pseudomonadati</taxon>
        <taxon>Pseudomonadota</taxon>
        <taxon>Gammaproteobacteria</taxon>
        <taxon>Alteromonadales</taxon>
        <taxon>Colwelliaceae</taxon>
        <taxon>Thalassotalea</taxon>
    </lineage>
</organism>
<dbReference type="Gene3D" id="2.130.10.10">
    <property type="entry name" value="YVTN repeat-like/Quinoprotein amine dehydrogenase"/>
    <property type="match status" value="3"/>
</dbReference>
<sequence>MLHKVSFKTVGISKLLCLSLLLSVSANSHEFNELNTIGNITDIHQDNESYIWLSTIDGLSRYDGKELLKFSTNEITWKTPFSWVNSIEPFQSKIIVSSAVNGLFLFDPQTGTSSEIELPEYIQNPDHATYFKGYIYFENRDAIYRYNLTSLETTLIKDDVDLFGMQATNDNLYILSRIGICHLANDKFNNIFPNQVDTFTSVNNNLIFQHEGQLLSMIDTRVVAKTDVSDIQSLASGASNSSVLAITSNGDVLKFSSTDLSVVPSQFTNIGKQLITKTFYDRSGALWIYSNLGLSRHYEKTISNTEYIFDIKDNSNELMLVNGELLIGSYGNGIQTLTPQPWFDPKMNNSLSPRARYTTGMLRHKDTIIFGTLDGVWQYQLGDSAASRLPLPKNEDIVLALRADEDNLYIGTNFKGLKIYNWQSQQVTQRINKQHGLYNLEVIDVLPQTNGDIWFATANGLEIYQKGTNDVRQLSVNLGIKFISLAEANNKIYAFSTGGGVYVFNKRGDVLSIMGKGINFSRSLIIGDDIWTTTTSGIYRIDTKSDSLAVVLGTESYSFSGLPVYHNNKVYGWHTRGYVEIDHAENAVFNAPIRISKTSVSGKEQLNNERILLSSAKDVVSLNVASLDYRSNANKKFKYRIDDSIWTPIQGNQITLAGLSSGEYVVEVKGTNSQGQWSSYVAYTNIAVAYPWYWTPQVRVIYLLLVVIFVILSIWLILLRARSISSVYKVLDEDLKTRGLLSNNLERNINVSLRMLHEGDHEKAIKLLTDSAQLISNNKIKDEPRSLNNQSLSGGLEYLVDFWQVNYAIKVRVKTDYPVDTLTQSIQQSIYRIIYHAIDSALSHSRSDTFMVSIQPFNQKLWLKIEDDNDYFSDFDSKVDFNIAMYTIRKIATQHDAKVNAYKTGDNNSQLTVSFNLDEHINNNI</sequence>
<dbReference type="EMBL" id="BSSV01000007">
    <property type="protein sequence ID" value="GLX86746.1"/>
    <property type="molecule type" value="Genomic_DNA"/>
</dbReference>
<feature type="signal peptide" evidence="2">
    <location>
        <begin position="1"/>
        <end position="28"/>
    </location>
</feature>
<keyword evidence="1" id="KW-1133">Transmembrane helix</keyword>
<dbReference type="SUPFAM" id="SSF63829">
    <property type="entry name" value="Calcium-dependent phosphotriesterase"/>
    <property type="match status" value="2"/>
</dbReference>
<name>A0ABQ6HIH0_9GAMM</name>
<dbReference type="InterPro" id="IPR036890">
    <property type="entry name" value="HATPase_C_sf"/>
</dbReference>
<dbReference type="InterPro" id="IPR013783">
    <property type="entry name" value="Ig-like_fold"/>
</dbReference>
<proteinExistence type="predicted"/>